<name>A0ABD5I8W8_BACTU</name>
<dbReference type="Proteomes" id="UP001272716">
    <property type="component" value="Unassembled WGS sequence"/>
</dbReference>
<feature type="transmembrane region" description="Helical" evidence="1">
    <location>
        <begin position="353"/>
        <end position="378"/>
    </location>
</feature>
<keyword evidence="1" id="KW-1133">Transmembrane helix</keyword>
<dbReference type="AlphaFoldDB" id="A0ABD5I8W8"/>
<evidence type="ECO:0000313" key="4">
    <source>
        <dbReference type="Proteomes" id="UP001272716"/>
    </source>
</evidence>
<gene>
    <name evidence="3" type="ORF">BTTOUR_32295</name>
</gene>
<accession>A0ABD5I8W8</accession>
<dbReference type="InterPro" id="IPR046303">
    <property type="entry name" value="DUF6418"/>
</dbReference>
<evidence type="ECO:0000313" key="3">
    <source>
        <dbReference type="EMBL" id="MDW9213430.1"/>
    </source>
</evidence>
<feature type="transmembrane region" description="Helical" evidence="1">
    <location>
        <begin position="29"/>
        <end position="49"/>
    </location>
</feature>
<sequence>MISNLINIILIVLFICIGMLLFKKDKKHFIFYLFIFFMQLWTLVSSAYIETGIYITEQDRYSYSNNATKMLFLYNLIFFLGIYFINKIRWNNKSFVQVKNPESNGDVGKLNKRILLLLLICVILISCSLAINSLLTKFTYGDAINKFNFWEHSIFPFLLLFHKQMYLIAIISGIIFTVFKDRKKIRILSIIAIVALVINLIVQGHKFTTIAILMISFYIPIYVRRDTINRVKISKKLIMKLIIPLMGLALFIFLSINEYSKDLGSAKAAWDQIIYRSLGLQGHVWWGIYDLTTSSLFTIDYYQNFIQEIIEIINPTAEHLTVGMRELMITLSPSRAYRFIQDGVNFTMGYPAIIIYNFGIYLGIIIQFVFGCVYGGLIKNFEKNIRSNSILLNLIPIAIYSKIFFSSYDSFIMGNMYEFFSLKNLLLIIILMAYRIIIRVIKV</sequence>
<proteinExistence type="predicted"/>
<feature type="transmembrane region" description="Helical" evidence="1">
    <location>
        <begin position="420"/>
        <end position="438"/>
    </location>
</feature>
<dbReference type="EMBL" id="JAWQCK010000007">
    <property type="protein sequence ID" value="MDW9213430.1"/>
    <property type="molecule type" value="Genomic_DNA"/>
</dbReference>
<dbReference type="Pfam" id="PF19982">
    <property type="entry name" value="DUF6418"/>
    <property type="match status" value="1"/>
</dbReference>
<feature type="transmembrane region" description="Helical" evidence="1">
    <location>
        <begin position="6"/>
        <end position="22"/>
    </location>
</feature>
<feature type="transmembrane region" description="Helical" evidence="1">
    <location>
        <begin position="69"/>
        <end position="85"/>
    </location>
</feature>
<feature type="transmembrane region" description="Helical" evidence="1">
    <location>
        <begin position="390"/>
        <end position="408"/>
    </location>
</feature>
<dbReference type="RefSeq" id="WP_000625104.1">
    <property type="nucleotide sequence ID" value="NZ_JAWQCK010000007.1"/>
</dbReference>
<feature type="transmembrane region" description="Helical" evidence="1">
    <location>
        <begin position="237"/>
        <end position="256"/>
    </location>
</feature>
<reference evidence="3 4" key="1">
    <citation type="submission" date="2023-10" db="EMBL/GenBank/DDBJ databases">
        <title>Draft Genome Sequence of Bacillus thuringiensis serovar. toumanoffi 4059: Identification of a Novel Cry Protein Candidate.</title>
        <authorList>
            <person name="Murdoch R.W."/>
            <person name="Gemler B."/>
            <person name="Heater B.S."/>
        </authorList>
    </citation>
    <scope>NUCLEOTIDE SEQUENCE [LARGE SCALE GENOMIC DNA]</scope>
    <source>
        <strain evidence="3 4">4059</strain>
    </source>
</reference>
<feature type="domain" description="DUF6418" evidence="2">
    <location>
        <begin position="319"/>
        <end position="428"/>
    </location>
</feature>
<feature type="transmembrane region" description="Helical" evidence="1">
    <location>
        <begin position="114"/>
        <end position="134"/>
    </location>
</feature>
<dbReference type="NCBIfam" id="TIGR04370">
    <property type="entry name" value="glyco_rpt_poly"/>
    <property type="match status" value="1"/>
</dbReference>
<feature type="transmembrane region" description="Helical" evidence="1">
    <location>
        <begin position="208"/>
        <end position="225"/>
    </location>
</feature>
<keyword evidence="1" id="KW-0472">Membrane</keyword>
<feature type="transmembrane region" description="Helical" evidence="1">
    <location>
        <begin position="154"/>
        <end position="178"/>
    </location>
</feature>
<comment type="caution">
    <text evidence="3">The sequence shown here is derived from an EMBL/GenBank/DDBJ whole genome shotgun (WGS) entry which is preliminary data.</text>
</comment>
<evidence type="ECO:0000256" key="1">
    <source>
        <dbReference type="SAM" id="Phobius"/>
    </source>
</evidence>
<organism evidence="3 4">
    <name type="scientific">Bacillus thuringiensis serovar toumanoffi</name>
    <dbReference type="NCBI Taxonomy" id="180862"/>
    <lineage>
        <taxon>Bacteria</taxon>
        <taxon>Bacillati</taxon>
        <taxon>Bacillota</taxon>
        <taxon>Bacilli</taxon>
        <taxon>Bacillales</taxon>
        <taxon>Bacillaceae</taxon>
        <taxon>Bacillus</taxon>
        <taxon>Bacillus cereus group</taxon>
    </lineage>
</organism>
<evidence type="ECO:0000259" key="2">
    <source>
        <dbReference type="Pfam" id="PF19982"/>
    </source>
</evidence>
<protein>
    <submittedName>
        <fullName evidence="3">Oligosaccharide repeat unit polymerase</fullName>
    </submittedName>
</protein>
<keyword evidence="1" id="KW-0812">Transmembrane</keyword>
<feature type="transmembrane region" description="Helical" evidence="1">
    <location>
        <begin position="185"/>
        <end position="202"/>
    </location>
</feature>